<protein>
    <recommendedName>
        <fullName evidence="3">YbjN domain-containing protein</fullName>
    </recommendedName>
</protein>
<dbReference type="Pfam" id="PF10722">
    <property type="entry name" value="YbjN"/>
    <property type="match status" value="1"/>
</dbReference>
<dbReference type="CDD" id="cd17033">
    <property type="entry name" value="DR1245-like"/>
    <property type="match status" value="1"/>
</dbReference>
<keyword evidence="2" id="KW-1185">Reference proteome</keyword>
<evidence type="ECO:0008006" key="3">
    <source>
        <dbReference type="Google" id="ProtNLM"/>
    </source>
</evidence>
<reference evidence="1 2" key="1">
    <citation type="submission" date="2020-08" db="EMBL/GenBank/DDBJ databases">
        <title>Genomic Encyclopedia of Type Strains, Phase IV (KMG-IV): sequencing the most valuable type-strain genomes for metagenomic binning, comparative biology and taxonomic classification.</title>
        <authorList>
            <person name="Goeker M."/>
        </authorList>
    </citation>
    <scope>NUCLEOTIDE SEQUENCE [LARGE SCALE GENOMIC DNA]</scope>
    <source>
        <strain evidence="1 2">DSM 102850</strain>
    </source>
</reference>
<dbReference type="AlphaFoldDB" id="A0A840I655"/>
<accession>A0A840I655</accession>
<proteinExistence type="predicted"/>
<dbReference type="Proteomes" id="UP000563524">
    <property type="component" value="Unassembled WGS sequence"/>
</dbReference>
<comment type="caution">
    <text evidence="1">The sequence shown here is derived from an EMBL/GenBank/DDBJ whole genome shotgun (WGS) entry which is preliminary data.</text>
</comment>
<dbReference type="EMBL" id="JACHOB010000005">
    <property type="protein sequence ID" value="MBB4659751.1"/>
    <property type="molecule type" value="Genomic_DNA"/>
</dbReference>
<dbReference type="InterPro" id="IPR019660">
    <property type="entry name" value="Put_sensory_transdc_reg_YbjN"/>
</dbReference>
<sequence>MAFTSAEFELEAIGPLDTIERLALTSDLDAQRVDATELHVNITGLWRDVAVWFAWREEAQVLQIGAPLEIKVPAAKRAEVCALLALVNERLWLGHFDLWESGGGLIYRNGAVLPAGQSMDPSQAEILLRGAVEAFEKFYPAFNYVMWGGKTAAEAIEACVLETVGNA</sequence>
<gene>
    <name evidence="1" type="ORF">GGQ59_002292</name>
</gene>
<dbReference type="RefSeq" id="WP_183818676.1">
    <property type="nucleotide sequence ID" value="NZ_JACHOB010000005.1"/>
</dbReference>
<evidence type="ECO:0000313" key="1">
    <source>
        <dbReference type="EMBL" id="MBB4659751.1"/>
    </source>
</evidence>
<organism evidence="1 2">
    <name type="scientific">Parvularcula dongshanensis</name>
    <dbReference type="NCBI Taxonomy" id="1173995"/>
    <lineage>
        <taxon>Bacteria</taxon>
        <taxon>Pseudomonadati</taxon>
        <taxon>Pseudomonadota</taxon>
        <taxon>Alphaproteobacteria</taxon>
        <taxon>Parvularculales</taxon>
        <taxon>Parvularculaceae</taxon>
        <taxon>Parvularcula</taxon>
    </lineage>
</organism>
<evidence type="ECO:0000313" key="2">
    <source>
        <dbReference type="Proteomes" id="UP000563524"/>
    </source>
</evidence>
<name>A0A840I655_9PROT</name>